<dbReference type="EMBL" id="PSQE01000007">
    <property type="protein sequence ID" value="RHN45929.1"/>
    <property type="molecule type" value="Genomic_DNA"/>
</dbReference>
<dbReference type="PROSITE" id="PS50181">
    <property type="entry name" value="FBOX"/>
    <property type="match status" value="1"/>
</dbReference>
<feature type="domain" description="F-box" evidence="1">
    <location>
        <begin position="23"/>
        <end position="62"/>
    </location>
</feature>
<dbReference type="NCBIfam" id="TIGR01640">
    <property type="entry name" value="F_box_assoc_1"/>
    <property type="match status" value="1"/>
</dbReference>
<reference evidence="3" key="5">
    <citation type="journal article" date="2018" name="Nat. Plants">
        <title>Whole-genome landscape of Medicago truncatula symbiotic genes.</title>
        <authorList>
            <person name="Pecrix Y."/>
            <person name="Gamas P."/>
            <person name="Carrere S."/>
        </authorList>
    </citation>
    <scope>NUCLEOTIDE SEQUENCE</scope>
    <source>
        <tissue evidence="3">Leaves</tissue>
    </source>
</reference>
<dbReference type="InterPro" id="IPR036047">
    <property type="entry name" value="F-box-like_dom_sf"/>
</dbReference>
<dbReference type="Proteomes" id="UP000002051">
    <property type="component" value="Unassembled WGS sequence"/>
</dbReference>
<reference evidence="2 5" key="2">
    <citation type="journal article" date="2014" name="BMC Genomics">
        <title>An improved genome release (version Mt4.0) for the model legume Medicago truncatula.</title>
        <authorList>
            <person name="Tang H."/>
            <person name="Krishnakumar V."/>
            <person name="Bidwell S."/>
            <person name="Rosen B."/>
            <person name="Chan A."/>
            <person name="Zhou S."/>
            <person name="Gentzbittel L."/>
            <person name="Childs K.L."/>
            <person name="Yandell M."/>
            <person name="Gundlach H."/>
            <person name="Mayer K.F."/>
            <person name="Schwartz D.C."/>
            <person name="Town C.D."/>
        </authorList>
    </citation>
    <scope>GENOME REANNOTATION</scope>
    <source>
        <strain evidence="2">A17</strain>
        <strain evidence="4 5">cv. Jemalong A17</strain>
    </source>
</reference>
<keyword evidence="5" id="KW-1185">Reference proteome</keyword>
<dbReference type="PANTHER" id="PTHR31672:SF13">
    <property type="entry name" value="F-BOX PROTEIN CPR30-LIKE"/>
    <property type="match status" value="1"/>
</dbReference>
<dbReference type="SUPFAM" id="SSF81383">
    <property type="entry name" value="F-box domain"/>
    <property type="match status" value="1"/>
</dbReference>
<evidence type="ECO:0000313" key="4">
    <source>
        <dbReference type="EnsemblPlants" id="KEH22768"/>
    </source>
</evidence>
<dbReference type="SMART" id="SM00256">
    <property type="entry name" value="FBOX"/>
    <property type="match status" value="1"/>
</dbReference>
<dbReference type="InterPro" id="IPR050796">
    <property type="entry name" value="SCF_F-box_component"/>
</dbReference>
<evidence type="ECO:0000313" key="3">
    <source>
        <dbReference type="EMBL" id="RHN45929.1"/>
    </source>
</evidence>
<name>A0A072U0U1_MEDTR</name>
<dbReference type="Gene3D" id="1.20.1280.50">
    <property type="match status" value="1"/>
</dbReference>
<evidence type="ECO:0000259" key="1">
    <source>
        <dbReference type="PROSITE" id="PS50181"/>
    </source>
</evidence>
<organism evidence="2 5">
    <name type="scientific">Medicago truncatula</name>
    <name type="common">Barrel medic</name>
    <name type="synonym">Medicago tribuloides</name>
    <dbReference type="NCBI Taxonomy" id="3880"/>
    <lineage>
        <taxon>Eukaryota</taxon>
        <taxon>Viridiplantae</taxon>
        <taxon>Streptophyta</taxon>
        <taxon>Embryophyta</taxon>
        <taxon>Tracheophyta</taxon>
        <taxon>Spermatophyta</taxon>
        <taxon>Magnoliopsida</taxon>
        <taxon>eudicotyledons</taxon>
        <taxon>Gunneridae</taxon>
        <taxon>Pentapetalae</taxon>
        <taxon>rosids</taxon>
        <taxon>fabids</taxon>
        <taxon>Fabales</taxon>
        <taxon>Fabaceae</taxon>
        <taxon>Papilionoideae</taxon>
        <taxon>50 kb inversion clade</taxon>
        <taxon>NPAAA clade</taxon>
        <taxon>Hologalegina</taxon>
        <taxon>IRL clade</taxon>
        <taxon>Trifolieae</taxon>
        <taxon>Medicago</taxon>
    </lineage>
</organism>
<dbReference type="Pfam" id="PF00646">
    <property type="entry name" value="F-box"/>
    <property type="match status" value="1"/>
</dbReference>
<evidence type="ECO:0000313" key="5">
    <source>
        <dbReference type="Proteomes" id="UP000002051"/>
    </source>
</evidence>
<dbReference type="AlphaFoldDB" id="A0A072U0U1"/>
<proteinExistence type="predicted"/>
<dbReference type="InterPro" id="IPR013187">
    <property type="entry name" value="F-box-assoc_dom_typ3"/>
</dbReference>
<dbReference type="STRING" id="3880.A0A072U0U1"/>
<sequence length="406" mass="47052">MKTNPRKERRCCRQSNLAPPVFLPDELITEILSCLRVKSLMKMKCVCKSWKTLISDSKFVKIHLNRSFARNPCFSLVMYNRPTETDDCSFMPFSISSLLENRYITPLKDPHYQLNDKGCREVVGSCNGLVCLLGYSLANDNAVVWLRFWNPATRKISDKLGYLHADNYRRNSWMFVFGYDDSTNTYKIVALNCEDVLRNVLRKPEVNMSIFSLGDNVWRSIKSLNIVPFQLISPYSRVHDGVHFSSTINWLAPCFCPNRVSKTMIVSLDLSTETYTQLMPPQSCENMPGADGSVCVFMNSFCFYHNMINGTDFIIWKMMKFGDDKSWTQFLKFNNDNLRVNCEIRFAHLIPLHLFKNGDTLVFANSLQDRAILYNWRNNIVLKPRVNNNKCWFSINCYVESLVSTC</sequence>
<dbReference type="Proteomes" id="UP000265566">
    <property type="component" value="Chromosome 7"/>
</dbReference>
<evidence type="ECO:0000313" key="2">
    <source>
        <dbReference type="EMBL" id="KEH22768.1"/>
    </source>
</evidence>
<dbReference type="InterPro" id="IPR001810">
    <property type="entry name" value="F-box_dom"/>
</dbReference>
<gene>
    <name evidence="2" type="ordered locus">MTR_7g056760</name>
    <name evidence="3" type="ORF">MtrunA17_Chr7g0236761</name>
</gene>
<dbReference type="HOGENOM" id="CLU_027176_0_1_1"/>
<dbReference type="InterPro" id="IPR017451">
    <property type="entry name" value="F-box-assoc_interact_dom"/>
</dbReference>
<reference evidence="2 5" key="1">
    <citation type="journal article" date="2011" name="Nature">
        <title>The Medicago genome provides insight into the evolution of rhizobial symbioses.</title>
        <authorList>
            <person name="Young N.D."/>
            <person name="Debelle F."/>
            <person name="Oldroyd G.E."/>
            <person name="Geurts R."/>
            <person name="Cannon S.B."/>
            <person name="Udvardi M.K."/>
            <person name="Benedito V.A."/>
            <person name="Mayer K.F."/>
            <person name="Gouzy J."/>
            <person name="Schoof H."/>
            <person name="Van de Peer Y."/>
            <person name="Proost S."/>
            <person name="Cook D.R."/>
            <person name="Meyers B.C."/>
            <person name="Spannagl M."/>
            <person name="Cheung F."/>
            <person name="De Mita S."/>
            <person name="Krishnakumar V."/>
            <person name="Gundlach H."/>
            <person name="Zhou S."/>
            <person name="Mudge J."/>
            <person name="Bharti A.K."/>
            <person name="Murray J.D."/>
            <person name="Naoumkina M.A."/>
            <person name="Rosen B."/>
            <person name="Silverstein K.A."/>
            <person name="Tang H."/>
            <person name="Rombauts S."/>
            <person name="Zhao P.X."/>
            <person name="Zhou P."/>
            <person name="Barbe V."/>
            <person name="Bardou P."/>
            <person name="Bechner M."/>
            <person name="Bellec A."/>
            <person name="Berger A."/>
            <person name="Berges H."/>
            <person name="Bidwell S."/>
            <person name="Bisseling T."/>
            <person name="Choisne N."/>
            <person name="Couloux A."/>
            <person name="Denny R."/>
            <person name="Deshpande S."/>
            <person name="Dai X."/>
            <person name="Doyle J.J."/>
            <person name="Dudez A.M."/>
            <person name="Farmer A.D."/>
            <person name="Fouteau S."/>
            <person name="Franken C."/>
            <person name="Gibelin C."/>
            <person name="Gish J."/>
            <person name="Goldstein S."/>
            <person name="Gonzalez A.J."/>
            <person name="Green P.J."/>
            <person name="Hallab A."/>
            <person name="Hartog M."/>
            <person name="Hua A."/>
            <person name="Humphray S.J."/>
            <person name="Jeong D.H."/>
            <person name="Jing Y."/>
            <person name="Jocker A."/>
            <person name="Kenton S.M."/>
            <person name="Kim D.J."/>
            <person name="Klee K."/>
            <person name="Lai H."/>
            <person name="Lang C."/>
            <person name="Lin S."/>
            <person name="Macmil S.L."/>
            <person name="Magdelenat G."/>
            <person name="Matthews L."/>
            <person name="McCorrison J."/>
            <person name="Monaghan E.L."/>
            <person name="Mun J.H."/>
            <person name="Najar F.Z."/>
            <person name="Nicholson C."/>
            <person name="Noirot C."/>
            <person name="O'Bleness M."/>
            <person name="Paule C.R."/>
            <person name="Poulain J."/>
            <person name="Prion F."/>
            <person name="Qin B."/>
            <person name="Qu C."/>
            <person name="Retzel E.F."/>
            <person name="Riddle C."/>
            <person name="Sallet E."/>
            <person name="Samain S."/>
            <person name="Samson N."/>
            <person name="Sanders I."/>
            <person name="Saurat O."/>
            <person name="Scarpelli C."/>
            <person name="Schiex T."/>
            <person name="Segurens B."/>
            <person name="Severin A.J."/>
            <person name="Sherrier D.J."/>
            <person name="Shi R."/>
            <person name="Sims S."/>
            <person name="Singer S.R."/>
            <person name="Sinharoy S."/>
            <person name="Sterck L."/>
            <person name="Viollet A."/>
            <person name="Wang B.B."/>
            <person name="Wang K."/>
            <person name="Wang M."/>
            <person name="Wang X."/>
            <person name="Warfsmann J."/>
            <person name="Weissenbach J."/>
            <person name="White D.D."/>
            <person name="White J.D."/>
            <person name="Wiley G.B."/>
            <person name="Wincker P."/>
            <person name="Xing Y."/>
            <person name="Yang L."/>
            <person name="Yao Z."/>
            <person name="Ying F."/>
            <person name="Zhai J."/>
            <person name="Zhou L."/>
            <person name="Zuber A."/>
            <person name="Denarie J."/>
            <person name="Dixon R.A."/>
            <person name="May G.D."/>
            <person name="Schwartz D.C."/>
            <person name="Rogers J."/>
            <person name="Quetier F."/>
            <person name="Town C.D."/>
            <person name="Roe B.A."/>
        </authorList>
    </citation>
    <scope>NUCLEOTIDE SEQUENCE [LARGE SCALE GENOMIC DNA]</scope>
    <source>
        <strain evidence="2">A17</strain>
        <strain evidence="4 5">cv. Jemalong A17</strain>
    </source>
</reference>
<dbReference type="Pfam" id="PF08268">
    <property type="entry name" value="FBA_3"/>
    <property type="match status" value="1"/>
</dbReference>
<dbReference type="PANTHER" id="PTHR31672">
    <property type="entry name" value="BNACNNG10540D PROTEIN"/>
    <property type="match status" value="1"/>
</dbReference>
<dbReference type="Gramene" id="rna40359">
    <property type="protein sequence ID" value="RHN45929.1"/>
    <property type="gene ID" value="gene40359"/>
</dbReference>
<dbReference type="CDD" id="cd22157">
    <property type="entry name" value="F-box_AtFBW1-like"/>
    <property type="match status" value="1"/>
</dbReference>
<reference evidence="4" key="3">
    <citation type="submission" date="2015-04" db="UniProtKB">
        <authorList>
            <consortium name="EnsemblPlants"/>
        </authorList>
    </citation>
    <scope>IDENTIFICATION</scope>
    <source>
        <strain evidence="4">cv. Jemalong A17</strain>
    </source>
</reference>
<accession>A0A072U0U1</accession>
<reference evidence="6" key="4">
    <citation type="journal article" date="2018" name="Nat. Plants">
        <title>Whole-genome landscape of Medicago truncatula symbiotic genes.</title>
        <authorList>
            <person name="Pecrix Y."/>
            <person name="Staton S.E."/>
            <person name="Sallet E."/>
            <person name="Lelandais-Briere C."/>
            <person name="Moreau S."/>
            <person name="Carrere S."/>
            <person name="Blein T."/>
            <person name="Jardinaud M.F."/>
            <person name="Latrasse D."/>
            <person name="Zouine M."/>
            <person name="Zahm M."/>
            <person name="Kreplak J."/>
            <person name="Mayjonade B."/>
            <person name="Satge C."/>
            <person name="Perez M."/>
            <person name="Cauet S."/>
            <person name="Marande W."/>
            <person name="Chantry-Darmon C."/>
            <person name="Lopez-Roques C."/>
            <person name="Bouchez O."/>
            <person name="Berard A."/>
            <person name="Debelle F."/>
            <person name="Munos S."/>
            <person name="Bendahmane A."/>
            <person name="Berges H."/>
            <person name="Niebel A."/>
            <person name="Buitink J."/>
            <person name="Frugier F."/>
            <person name="Benhamed M."/>
            <person name="Crespi M."/>
            <person name="Gouzy J."/>
            <person name="Gamas P."/>
        </authorList>
    </citation>
    <scope>NUCLEOTIDE SEQUENCE [LARGE SCALE GENOMIC DNA]</scope>
    <source>
        <strain evidence="6">cv. Jemalong A17</strain>
    </source>
</reference>
<evidence type="ECO:0000313" key="6">
    <source>
        <dbReference type="Proteomes" id="UP000265566"/>
    </source>
</evidence>
<dbReference type="EnsemblPlants" id="KEH22768">
    <property type="protein sequence ID" value="KEH22768"/>
    <property type="gene ID" value="MTR_7g056760"/>
</dbReference>
<dbReference type="EMBL" id="CM001223">
    <property type="protein sequence ID" value="KEH22768.1"/>
    <property type="molecule type" value="Genomic_DNA"/>
</dbReference>
<protein>
    <submittedName>
        <fullName evidence="2">F-box protein interaction domain protein</fullName>
    </submittedName>
    <submittedName>
        <fullName evidence="3">Putative F-box domain-containing protein</fullName>
    </submittedName>
</protein>